<keyword evidence="2" id="KW-1185">Reference proteome</keyword>
<proteinExistence type="predicted"/>
<dbReference type="EMBL" id="WVQY01000013">
    <property type="protein sequence ID" value="NOD32672.1"/>
    <property type="molecule type" value="Genomic_DNA"/>
</dbReference>
<dbReference type="RefSeq" id="WP_171364638.1">
    <property type="nucleotide sequence ID" value="NZ_WVQY01000013.1"/>
</dbReference>
<gene>
    <name evidence="1" type="ORF">GS617_20590</name>
</gene>
<reference evidence="1 2" key="1">
    <citation type="submission" date="2019-12" db="EMBL/GenBank/DDBJ databases">
        <title>Ruegeria JWLKs population differentiation of coral mucus and skeleton niches.</title>
        <authorList>
            <person name="Luo D."/>
        </authorList>
    </citation>
    <scope>NUCLEOTIDE SEQUENCE [LARGE SCALE GENOMIC DNA]</scope>
    <source>
        <strain evidence="1 2">HKCCD6238</strain>
    </source>
</reference>
<organism evidence="1 2">
    <name type="scientific">Ruegeria atlantica</name>
    <dbReference type="NCBI Taxonomy" id="81569"/>
    <lineage>
        <taxon>Bacteria</taxon>
        <taxon>Pseudomonadati</taxon>
        <taxon>Pseudomonadota</taxon>
        <taxon>Alphaproteobacteria</taxon>
        <taxon>Rhodobacterales</taxon>
        <taxon>Roseobacteraceae</taxon>
        <taxon>Ruegeria</taxon>
    </lineage>
</organism>
<sequence length="161" mass="18664">MSDKLSSDDLITEIRARLKADEDFWPALLEVVQEHVVEVVPKPDEVPEWTDEWIAENKRGEVCSVKEIFGRPLHDVPLDELIAELQARRKEGPEVWLALRKMIFEQIADFAQRPADAPKWRDEWVKENTWDLVTDDDDVEITDGSGNVFDDLGIEDPRKKK</sequence>
<comment type="caution">
    <text evidence="1">The sequence shown here is derived from an EMBL/GenBank/DDBJ whole genome shotgun (WGS) entry which is preliminary data.</text>
</comment>
<protein>
    <submittedName>
        <fullName evidence="1">Uncharacterized protein</fullName>
    </submittedName>
</protein>
<evidence type="ECO:0000313" key="2">
    <source>
        <dbReference type="Proteomes" id="UP000599383"/>
    </source>
</evidence>
<dbReference type="Proteomes" id="UP000599383">
    <property type="component" value="Unassembled WGS sequence"/>
</dbReference>
<evidence type="ECO:0000313" key="1">
    <source>
        <dbReference type="EMBL" id="NOD32672.1"/>
    </source>
</evidence>
<name>A0ABX1WHM7_9RHOB</name>
<accession>A0ABX1WHM7</accession>